<keyword evidence="2" id="KW-1003">Cell membrane</keyword>
<feature type="domain" description="DUF2179" evidence="7">
    <location>
        <begin position="223"/>
        <end position="275"/>
    </location>
</feature>
<dbReference type="EMBL" id="JAATJA010000001">
    <property type="protein sequence ID" value="NJB66496.1"/>
    <property type="molecule type" value="Genomic_DNA"/>
</dbReference>
<dbReference type="AlphaFoldDB" id="A0A846QCP7"/>
<dbReference type="PANTHER" id="PTHR33545:SF5">
    <property type="entry name" value="UPF0750 MEMBRANE PROTEIN YITT"/>
    <property type="match status" value="1"/>
</dbReference>
<keyword evidence="5 6" id="KW-0472">Membrane</keyword>
<evidence type="ECO:0000259" key="7">
    <source>
        <dbReference type="Pfam" id="PF10035"/>
    </source>
</evidence>
<keyword evidence="3 6" id="KW-0812">Transmembrane</keyword>
<comment type="caution">
    <text evidence="8">The sequence shown here is derived from an EMBL/GenBank/DDBJ whole genome shotgun (WGS) entry which is preliminary data.</text>
</comment>
<dbReference type="PIRSF" id="PIRSF006483">
    <property type="entry name" value="Membrane_protein_YitT"/>
    <property type="match status" value="1"/>
</dbReference>
<evidence type="ECO:0000256" key="1">
    <source>
        <dbReference type="ARBA" id="ARBA00004651"/>
    </source>
</evidence>
<keyword evidence="9" id="KW-1185">Reference proteome</keyword>
<dbReference type="InterPro" id="IPR015867">
    <property type="entry name" value="N-reg_PII/ATP_PRibTrfase_C"/>
</dbReference>
<name>A0A846QCP7_9BACT</name>
<keyword evidence="4 6" id="KW-1133">Transmembrane helix</keyword>
<evidence type="ECO:0000313" key="9">
    <source>
        <dbReference type="Proteomes" id="UP000580856"/>
    </source>
</evidence>
<evidence type="ECO:0000256" key="6">
    <source>
        <dbReference type="SAM" id="Phobius"/>
    </source>
</evidence>
<evidence type="ECO:0000256" key="4">
    <source>
        <dbReference type="ARBA" id="ARBA00022989"/>
    </source>
</evidence>
<feature type="transmembrane region" description="Helical" evidence="6">
    <location>
        <begin position="174"/>
        <end position="196"/>
    </location>
</feature>
<feature type="transmembrane region" description="Helical" evidence="6">
    <location>
        <begin position="151"/>
        <end position="168"/>
    </location>
</feature>
<evidence type="ECO:0000256" key="2">
    <source>
        <dbReference type="ARBA" id="ARBA00022475"/>
    </source>
</evidence>
<dbReference type="Pfam" id="PF10035">
    <property type="entry name" value="DUF2179"/>
    <property type="match status" value="1"/>
</dbReference>
<dbReference type="PANTHER" id="PTHR33545">
    <property type="entry name" value="UPF0750 MEMBRANE PROTEIN YITT-RELATED"/>
    <property type="match status" value="1"/>
</dbReference>
<dbReference type="GO" id="GO:0005886">
    <property type="term" value="C:plasma membrane"/>
    <property type="evidence" value="ECO:0007669"/>
    <property type="project" value="UniProtKB-SubCell"/>
</dbReference>
<reference evidence="8 9" key="1">
    <citation type="submission" date="2020-03" db="EMBL/GenBank/DDBJ databases">
        <title>Genomic Encyclopedia of Type Strains, Phase IV (KMG-IV): sequencing the most valuable type-strain genomes for metagenomic binning, comparative biology and taxonomic classification.</title>
        <authorList>
            <person name="Goeker M."/>
        </authorList>
    </citation>
    <scope>NUCLEOTIDE SEQUENCE [LARGE SCALE GENOMIC DNA]</scope>
    <source>
        <strain evidence="8 9">DSM 24233</strain>
    </source>
</reference>
<evidence type="ECO:0000313" key="8">
    <source>
        <dbReference type="EMBL" id="NJB66496.1"/>
    </source>
</evidence>
<dbReference type="Pfam" id="PF02588">
    <property type="entry name" value="YitT_membrane"/>
    <property type="match status" value="1"/>
</dbReference>
<dbReference type="CDD" id="cd16380">
    <property type="entry name" value="YitT_C"/>
    <property type="match status" value="1"/>
</dbReference>
<proteinExistence type="predicted"/>
<dbReference type="InterPro" id="IPR051461">
    <property type="entry name" value="UPF0750_membrane"/>
</dbReference>
<evidence type="ECO:0000256" key="3">
    <source>
        <dbReference type="ARBA" id="ARBA00022692"/>
    </source>
</evidence>
<feature type="transmembrane region" description="Helical" evidence="6">
    <location>
        <begin position="52"/>
        <end position="74"/>
    </location>
</feature>
<sequence length="285" mass="31679">MNRHKLAASLPWNVFLLTAGSFVFILGFNGIAVHHSFVPSGLYGFAVFSSYVMPNIDTSVWYLLFNGPIFLLAWKGVGRRFFWLNLFCMGVVTLLTATLHLDFGIRDRMCAAIASGALMGAGAGIILRSYGAGGGLDIVAVMLHHRYNIRFGVFYFLINACLMTLVASRFEPDLVVASLVVLFINSVATEYALSLFNQRKSVVVMSARFREIADKLTERGMRATIIRAEGAYSGREANMLYCITDNLRLKTLEGLVFDEDPDAIFIVENTFNVFGADFSPRKVYE</sequence>
<dbReference type="Gene3D" id="3.30.70.120">
    <property type="match status" value="1"/>
</dbReference>
<comment type="subcellular location">
    <subcellularLocation>
        <location evidence="1">Cell membrane</location>
        <topology evidence="1">Multi-pass membrane protein</topology>
    </subcellularLocation>
</comment>
<dbReference type="RefSeq" id="WP_167939629.1">
    <property type="nucleotide sequence ID" value="NZ_JAATJA010000001.1"/>
</dbReference>
<feature type="transmembrane region" description="Helical" evidence="6">
    <location>
        <begin position="12"/>
        <end position="32"/>
    </location>
</feature>
<accession>A0A846QCP7</accession>
<evidence type="ECO:0000256" key="5">
    <source>
        <dbReference type="ARBA" id="ARBA00023136"/>
    </source>
</evidence>
<organism evidence="8 9">
    <name type="scientific">Desulfobaculum xiamenense</name>
    <dbReference type="NCBI Taxonomy" id="995050"/>
    <lineage>
        <taxon>Bacteria</taxon>
        <taxon>Pseudomonadati</taxon>
        <taxon>Thermodesulfobacteriota</taxon>
        <taxon>Desulfovibrionia</taxon>
        <taxon>Desulfovibrionales</taxon>
        <taxon>Desulfovibrionaceae</taxon>
        <taxon>Desulfobaculum</taxon>
    </lineage>
</organism>
<gene>
    <name evidence="8" type="ORF">GGQ74_000136</name>
</gene>
<dbReference type="InterPro" id="IPR019264">
    <property type="entry name" value="DUF2179"/>
</dbReference>
<dbReference type="InterPro" id="IPR003740">
    <property type="entry name" value="YitT"/>
</dbReference>
<feature type="transmembrane region" description="Helical" evidence="6">
    <location>
        <begin position="81"/>
        <end position="99"/>
    </location>
</feature>
<feature type="transmembrane region" description="Helical" evidence="6">
    <location>
        <begin position="111"/>
        <end position="130"/>
    </location>
</feature>
<dbReference type="Proteomes" id="UP000580856">
    <property type="component" value="Unassembled WGS sequence"/>
</dbReference>
<protein>
    <submittedName>
        <fullName evidence="8">Uncharacterized membrane-anchored protein YitT (DUF2179 family)</fullName>
    </submittedName>
</protein>